<evidence type="ECO:0008006" key="4">
    <source>
        <dbReference type="Google" id="ProtNLM"/>
    </source>
</evidence>
<dbReference type="Proteomes" id="UP000608154">
    <property type="component" value="Unassembled WGS sequence"/>
</dbReference>
<comment type="caution">
    <text evidence="2">The sequence shown here is derived from an EMBL/GenBank/DDBJ whole genome shotgun (WGS) entry which is preliminary data.</text>
</comment>
<evidence type="ECO:0000313" key="3">
    <source>
        <dbReference type="Proteomes" id="UP000608154"/>
    </source>
</evidence>
<feature type="signal peptide" evidence="1">
    <location>
        <begin position="1"/>
        <end position="25"/>
    </location>
</feature>
<keyword evidence="1" id="KW-0732">Signal</keyword>
<reference evidence="2" key="1">
    <citation type="journal article" date="2014" name="Int. J. Syst. Evol. Microbiol.">
        <title>Complete genome sequence of Corynebacterium casei LMG S-19264T (=DSM 44701T), isolated from a smear-ripened cheese.</title>
        <authorList>
            <consortium name="US DOE Joint Genome Institute (JGI-PGF)"/>
            <person name="Walter F."/>
            <person name="Albersmeier A."/>
            <person name="Kalinowski J."/>
            <person name="Ruckert C."/>
        </authorList>
    </citation>
    <scope>NUCLEOTIDE SEQUENCE</scope>
    <source>
        <strain evidence="2">CGMCC 1.15095</strain>
    </source>
</reference>
<gene>
    <name evidence="2" type="ORF">GCM10011494_34860</name>
</gene>
<accession>A0A916TVF3</accession>
<keyword evidence="3" id="KW-1185">Reference proteome</keyword>
<evidence type="ECO:0000313" key="2">
    <source>
        <dbReference type="EMBL" id="GGC13022.1"/>
    </source>
</evidence>
<sequence length="371" mass="40995">MSQRRVWSVGLAALSLAAVSMSARAQEKPAQPPAPVPGWNEIVESLRTLPERMLAKLPEPMRSDPQVQQEVGRLALEALASQSLSAIGADGDFPQFLPSIGQVLNVGQPNADTLYRSAAITPGGTYRIRGLRRTLNHAVIAQGIRGGGQLRPQIFLSDLKADTDGRFELLLSPTRPAGYDGDWWQLDPGAHMLLLRMVSSKWGQEQSPTLAIERVDRPMGRPRPTATVLEQRLRALPKAIDTLALMFVDHHEQLRSEGFINKFTDFNVGAGSLQGQFYYEAAYELAEDEALIVESPVPMKCQYRSLILTNEIYETTDWFNNHSSLNIDQAAPDADGKLRIVVAHRDPGVKNWLDTAGCSATNWMRFARQSG</sequence>
<proteinExistence type="predicted"/>
<dbReference type="EMBL" id="BMHK01000036">
    <property type="protein sequence ID" value="GGC13022.1"/>
    <property type="molecule type" value="Genomic_DNA"/>
</dbReference>
<dbReference type="RefSeq" id="WP_188772845.1">
    <property type="nucleotide sequence ID" value="NZ_BMHK01000036.1"/>
</dbReference>
<organism evidence="2 3">
    <name type="scientific">Novosphingobium endophyticum</name>
    <dbReference type="NCBI Taxonomy" id="1955250"/>
    <lineage>
        <taxon>Bacteria</taxon>
        <taxon>Pseudomonadati</taxon>
        <taxon>Pseudomonadota</taxon>
        <taxon>Alphaproteobacteria</taxon>
        <taxon>Sphingomonadales</taxon>
        <taxon>Sphingomonadaceae</taxon>
        <taxon>Novosphingobium</taxon>
    </lineage>
</organism>
<feature type="chain" id="PRO_5037783002" description="DUF1214 domain-containing protein" evidence="1">
    <location>
        <begin position="26"/>
        <end position="371"/>
    </location>
</feature>
<dbReference type="AlphaFoldDB" id="A0A916TVF3"/>
<evidence type="ECO:0000256" key="1">
    <source>
        <dbReference type="SAM" id="SignalP"/>
    </source>
</evidence>
<reference evidence="2" key="2">
    <citation type="submission" date="2020-09" db="EMBL/GenBank/DDBJ databases">
        <authorList>
            <person name="Sun Q."/>
            <person name="Zhou Y."/>
        </authorList>
    </citation>
    <scope>NUCLEOTIDE SEQUENCE</scope>
    <source>
        <strain evidence="2">CGMCC 1.15095</strain>
    </source>
</reference>
<name>A0A916TVF3_9SPHN</name>
<protein>
    <recommendedName>
        <fullName evidence="4">DUF1214 domain-containing protein</fullName>
    </recommendedName>
</protein>